<dbReference type="CDD" id="cd04301">
    <property type="entry name" value="NAT_SF"/>
    <property type="match status" value="1"/>
</dbReference>
<name>A0ABS9UAY9_9BACL</name>
<dbReference type="InterPro" id="IPR000182">
    <property type="entry name" value="GNAT_dom"/>
</dbReference>
<dbReference type="EMBL" id="JAKZFC010000001">
    <property type="protein sequence ID" value="MCH7321339.1"/>
    <property type="molecule type" value="Genomic_DNA"/>
</dbReference>
<dbReference type="Proteomes" id="UP001316087">
    <property type="component" value="Unassembled WGS sequence"/>
</dbReference>
<keyword evidence="5" id="KW-1185">Reference proteome</keyword>
<evidence type="ECO:0000256" key="1">
    <source>
        <dbReference type="ARBA" id="ARBA00022679"/>
    </source>
</evidence>
<dbReference type="PANTHER" id="PTHR43877">
    <property type="entry name" value="AMINOALKYLPHOSPHONATE N-ACETYLTRANSFERASE-RELATED-RELATED"/>
    <property type="match status" value="1"/>
</dbReference>
<accession>A0ABS9UAY9</accession>
<dbReference type="InterPro" id="IPR050832">
    <property type="entry name" value="Bact_Acetyltransf"/>
</dbReference>
<reference evidence="4 5" key="1">
    <citation type="submission" date="2022-03" db="EMBL/GenBank/DDBJ databases">
        <authorList>
            <person name="Jo J.-H."/>
            <person name="Im W.-T."/>
        </authorList>
    </citation>
    <scope>NUCLEOTIDE SEQUENCE [LARGE SCALE GENOMIC DNA]</scope>
    <source>
        <strain evidence="4 5">MA9</strain>
    </source>
</reference>
<dbReference type="SUPFAM" id="SSF55729">
    <property type="entry name" value="Acyl-CoA N-acyltransferases (Nat)"/>
    <property type="match status" value="1"/>
</dbReference>
<feature type="domain" description="N-acetyltransferase" evidence="3">
    <location>
        <begin position="1"/>
        <end position="144"/>
    </location>
</feature>
<keyword evidence="1" id="KW-0808">Transferase</keyword>
<evidence type="ECO:0000313" key="4">
    <source>
        <dbReference type="EMBL" id="MCH7321339.1"/>
    </source>
</evidence>
<proteinExistence type="predicted"/>
<dbReference type="Pfam" id="PF00583">
    <property type="entry name" value="Acetyltransf_1"/>
    <property type="match status" value="1"/>
</dbReference>
<dbReference type="PROSITE" id="PS51186">
    <property type="entry name" value="GNAT"/>
    <property type="match status" value="1"/>
</dbReference>
<dbReference type="RefSeq" id="WP_241368369.1">
    <property type="nucleotide sequence ID" value="NZ_JAKZFC010000001.1"/>
</dbReference>
<organism evidence="4 5">
    <name type="scientific">Solibacillus palustris</name>
    <dbReference type="NCBI Taxonomy" id="2908203"/>
    <lineage>
        <taxon>Bacteria</taxon>
        <taxon>Bacillati</taxon>
        <taxon>Bacillota</taxon>
        <taxon>Bacilli</taxon>
        <taxon>Bacillales</taxon>
        <taxon>Caryophanaceae</taxon>
        <taxon>Solibacillus</taxon>
    </lineage>
</organism>
<evidence type="ECO:0000313" key="5">
    <source>
        <dbReference type="Proteomes" id="UP001316087"/>
    </source>
</evidence>
<keyword evidence="2" id="KW-0012">Acyltransferase</keyword>
<sequence>MKIRQFKNEDILELTQLMTQLGYPTTSSTLQNRFEKLINSPNYHIFIAELEGEVVGFAGFMKQWAFEFDEPYVRVLALVVDEKHRRKNIGQCLMQEVDNWAGNNDCVAVTLNSGNREERKAAHQFYERLGYAAKSTGFLKKLRS</sequence>
<comment type="caution">
    <text evidence="4">The sequence shown here is derived from an EMBL/GenBank/DDBJ whole genome shotgun (WGS) entry which is preliminary data.</text>
</comment>
<dbReference type="Gene3D" id="3.40.630.30">
    <property type="match status" value="1"/>
</dbReference>
<evidence type="ECO:0000256" key="2">
    <source>
        <dbReference type="ARBA" id="ARBA00023315"/>
    </source>
</evidence>
<dbReference type="InterPro" id="IPR016181">
    <property type="entry name" value="Acyl_CoA_acyltransferase"/>
</dbReference>
<protein>
    <submittedName>
        <fullName evidence="4">GNAT family N-acetyltransferase</fullName>
    </submittedName>
</protein>
<evidence type="ECO:0000259" key="3">
    <source>
        <dbReference type="PROSITE" id="PS51186"/>
    </source>
</evidence>
<gene>
    <name evidence="4" type="ORF">LZ480_05485</name>
</gene>